<protein>
    <recommendedName>
        <fullName evidence="4">Lipoprotein LpqN</fullName>
    </recommendedName>
</protein>
<evidence type="ECO:0000256" key="1">
    <source>
        <dbReference type="SAM" id="MobiDB-lite"/>
    </source>
</evidence>
<dbReference type="Proteomes" id="UP001229081">
    <property type="component" value="Unassembled WGS sequence"/>
</dbReference>
<evidence type="ECO:0008006" key="4">
    <source>
        <dbReference type="Google" id="ProtNLM"/>
    </source>
</evidence>
<evidence type="ECO:0000313" key="2">
    <source>
        <dbReference type="EMBL" id="MDP7736884.1"/>
    </source>
</evidence>
<organism evidence="2 3">
    <name type="scientific">Mycobacterium paragordonae</name>
    <dbReference type="NCBI Taxonomy" id="1389713"/>
    <lineage>
        <taxon>Bacteria</taxon>
        <taxon>Bacillati</taxon>
        <taxon>Actinomycetota</taxon>
        <taxon>Actinomycetes</taxon>
        <taxon>Mycobacteriales</taxon>
        <taxon>Mycobacteriaceae</taxon>
        <taxon>Mycobacterium</taxon>
    </lineage>
</organism>
<feature type="region of interest" description="Disordered" evidence="1">
    <location>
        <begin position="26"/>
        <end position="51"/>
    </location>
</feature>
<name>A0AAJ1S925_9MYCO</name>
<dbReference type="EMBL" id="JAUFSA010000001">
    <property type="protein sequence ID" value="MDP7736884.1"/>
    <property type="molecule type" value="Genomic_DNA"/>
</dbReference>
<reference evidence="2" key="1">
    <citation type="submission" date="2023-06" db="EMBL/GenBank/DDBJ databases">
        <title>Identification of two novel mycobacterium reveal diversities and complexities of Mycobacterium gordonae clade.</title>
        <authorList>
            <person name="Matsumoto Y."/>
            <person name="Nakamura S."/>
            <person name="Motooka D."/>
            <person name="Fukushima K."/>
        </authorList>
    </citation>
    <scope>NUCLEOTIDE SEQUENCE</scope>
    <source>
        <strain evidence="2">TY812</strain>
    </source>
</reference>
<dbReference type="RefSeq" id="WP_240748551.1">
    <property type="nucleotide sequence ID" value="NZ_JAUFSA010000001.1"/>
</dbReference>
<dbReference type="AlphaFoldDB" id="A0AAJ1S925"/>
<accession>A0AAJ1S925</accession>
<sequence>MTEVSVKRVLSLVCLLGVLAGCDSHTGGSGAPAPHRDPAEPVPGIAPTRPDHIPPNALSCVVAPVGDGDPTPAVVSDPAAPRITITVPQGWTSTPGAGDTALNASGPDTLSATVTIAATDLTPESAFLRHTSAVGGSLPRLKFSVTGSPFCGYSSQQLAGTLQGPSGGIDFADRITHIWTNTKQYLVTIHVQANAGTSGFKEARSQLTQDFSVVIP</sequence>
<dbReference type="PROSITE" id="PS51257">
    <property type="entry name" value="PROKAR_LIPOPROTEIN"/>
    <property type="match status" value="1"/>
</dbReference>
<evidence type="ECO:0000313" key="3">
    <source>
        <dbReference type="Proteomes" id="UP001229081"/>
    </source>
</evidence>
<proteinExistence type="predicted"/>
<gene>
    <name evidence="2" type="ORF">QXL92_19255</name>
</gene>
<comment type="caution">
    <text evidence="2">The sequence shown here is derived from an EMBL/GenBank/DDBJ whole genome shotgun (WGS) entry which is preliminary data.</text>
</comment>